<evidence type="ECO:0000256" key="5">
    <source>
        <dbReference type="ARBA" id="ARBA00022989"/>
    </source>
</evidence>
<organism evidence="9 10">
    <name type="scientific">Faunimonas pinastri</name>
    <dbReference type="NCBI Taxonomy" id="1855383"/>
    <lineage>
        <taxon>Bacteria</taxon>
        <taxon>Pseudomonadati</taxon>
        <taxon>Pseudomonadota</taxon>
        <taxon>Alphaproteobacteria</taxon>
        <taxon>Hyphomicrobiales</taxon>
        <taxon>Afifellaceae</taxon>
        <taxon>Faunimonas</taxon>
    </lineage>
</organism>
<feature type="domain" description="ABC transmembrane type-1" evidence="8">
    <location>
        <begin position="88"/>
        <end position="300"/>
    </location>
</feature>
<feature type="transmembrane region" description="Helical" evidence="7">
    <location>
        <begin position="122"/>
        <end position="144"/>
    </location>
</feature>
<evidence type="ECO:0000313" key="9">
    <source>
        <dbReference type="EMBL" id="SEQ73618.1"/>
    </source>
</evidence>
<keyword evidence="5 7" id="KW-1133">Transmembrane helix</keyword>
<evidence type="ECO:0000256" key="3">
    <source>
        <dbReference type="ARBA" id="ARBA00022475"/>
    </source>
</evidence>
<dbReference type="PANTHER" id="PTHR30193">
    <property type="entry name" value="ABC TRANSPORTER PERMEASE PROTEIN"/>
    <property type="match status" value="1"/>
</dbReference>
<dbReference type="SUPFAM" id="SSF161098">
    <property type="entry name" value="MetI-like"/>
    <property type="match status" value="1"/>
</dbReference>
<dbReference type="GO" id="GO:0005886">
    <property type="term" value="C:plasma membrane"/>
    <property type="evidence" value="ECO:0007669"/>
    <property type="project" value="UniProtKB-SubCell"/>
</dbReference>
<dbReference type="InterPro" id="IPR051393">
    <property type="entry name" value="ABC_transporter_permease"/>
</dbReference>
<keyword evidence="4 7" id="KW-0812">Transmembrane</keyword>
<keyword evidence="2 7" id="KW-0813">Transport</keyword>
<dbReference type="GO" id="GO:0055085">
    <property type="term" value="P:transmembrane transport"/>
    <property type="evidence" value="ECO:0007669"/>
    <property type="project" value="InterPro"/>
</dbReference>
<sequence length="311" mass="33927">MTLSMTDSYRVRVTRRLRLTGSDAREALLGGSLVLPVIVVMGALVFFPLVMTAGQSLFRIDPMRPGTPFIGMTNYTRLFNDPEVRAATANTLWLVLLAVVLETLGGVAFALLLQSMGRARKWLLAAIILPWAIPSVVNSLMWSWMFNPTYGVINAILRGLHLISGDFVWSNNRTAALVLIALVHVWKMLPLTAVIMLAALQGIPAQLYEAAKIDGASSWRTFISVTLPLTAGPLAIAMTQSTVTAFNLFDEAWILGGASLDTRSLLIEVYMTAFQNLHMSYGMALSILVMLASLAVSSVFVLRGRGETHSE</sequence>
<comment type="subcellular location">
    <subcellularLocation>
        <location evidence="1 7">Cell membrane</location>
        <topology evidence="1 7">Multi-pass membrane protein</topology>
    </subcellularLocation>
</comment>
<feature type="transmembrane region" description="Helical" evidence="7">
    <location>
        <begin position="176"/>
        <end position="200"/>
    </location>
</feature>
<dbReference type="Gene3D" id="1.10.3720.10">
    <property type="entry name" value="MetI-like"/>
    <property type="match status" value="1"/>
</dbReference>
<comment type="similarity">
    <text evidence="7">Belongs to the binding-protein-dependent transport system permease family.</text>
</comment>
<keyword evidence="10" id="KW-1185">Reference proteome</keyword>
<dbReference type="STRING" id="1855383.SAMN05216548_10797"/>
<dbReference type="PANTHER" id="PTHR30193:SF37">
    <property type="entry name" value="INNER MEMBRANE ABC TRANSPORTER PERMEASE PROTEIN YCJO"/>
    <property type="match status" value="1"/>
</dbReference>
<evidence type="ECO:0000256" key="6">
    <source>
        <dbReference type="ARBA" id="ARBA00023136"/>
    </source>
</evidence>
<dbReference type="EMBL" id="FOFG01000007">
    <property type="protein sequence ID" value="SEQ73618.1"/>
    <property type="molecule type" value="Genomic_DNA"/>
</dbReference>
<evidence type="ECO:0000259" key="8">
    <source>
        <dbReference type="PROSITE" id="PS50928"/>
    </source>
</evidence>
<dbReference type="Proteomes" id="UP000199647">
    <property type="component" value="Unassembled WGS sequence"/>
</dbReference>
<dbReference type="Pfam" id="PF00528">
    <property type="entry name" value="BPD_transp_1"/>
    <property type="match status" value="1"/>
</dbReference>
<feature type="transmembrane region" description="Helical" evidence="7">
    <location>
        <begin position="92"/>
        <end position="113"/>
    </location>
</feature>
<dbReference type="InterPro" id="IPR035906">
    <property type="entry name" value="MetI-like_sf"/>
</dbReference>
<evidence type="ECO:0000256" key="2">
    <source>
        <dbReference type="ARBA" id="ARBA00022448"/>
    </source>
</evidence>
<feature type="transmembrane region" description="Helical" evidence="7">
    <location>
        <begin position="27"/>
        <end position="51"/>
    </location>
</feature>
<dbReference type="InterPro" id="IPR000515">
    <property type="entry name" value="MetI-like"/>
</dbReference>
<keyword evidence="3" id="KW-1003">Cell membrane</keyword>
<dbReference type="PROSITE" id="PS50928">
    <property type="entry name" value="ABC_TM1"/>
    <property type="match status" value="1"/>
</dbReference>
<reference evidence="9 10" key="1">
    <citation type="submission" date="2016-10" db="EMBL/GenBank/DDBJ databases">
        <authorList>
            <person name="de Groot N.N."/>
        </authorList>
    </citation>
    <scope>NUCLEOTIDE SEQUENCE [LARGE SCALE GENOMIC DNA]</scope>
    <source>
        <strain evidence="9 10">A52C2</strain>
    </source>
</reference>
<proteinExistence type="inferred from homology"/>
<protein>
    <submittedName>
        <fullName evidence="9">Carbohydrate ABC transporter membrane protein 1, CUT1 family</fullName>
    </submittedName>
</protein>
<evidence type="ECO:0000256" key="1">
    <source>
        <dbReference type="ARBA" id="ARBA00004651"/>
    </source>
</evidence>
<evidence type="ECO:0000313" key="10">
    <source>
        <dbReference type="Proteomes" id="UP000199647"/>
    </source>
</evidence>
<keyword evidence="6 7" id="KW-0472">Membrane</keyword>
<feature type="transmembrane region" description="Helical" evidence="7">
    <location>
        <begin position="281"/>
        <end position="302"/>
    </location>
</feature>
<name>A0A1H9IGF5_9HYPH</name>
<dbReference type="AlphaFoldDB" id="A0A1H9IGF5"/>
<gene>
    <name evidence="9" type="ORF">SAMN05216548_10797</name>
</gene>
<accession>A0A1H9IGF5</accession>
<dbReference type="CDD" id="cd06261">
    <property type="entry name" value="TM_PBP2"/>
    <property type="match status" value="1"/>
</dbReference>
<evidence type="ECO:0000256" key="4">
    <source>
        <dbReference type="ARBA" id="ARBA00022692"/>
    </source>
</evidence>
<evidence type="ECO:0000256" key="7">
    <source>
        <dbReference type="RuleBase" id="RU363032"/>
    </source>
</evidence>